<sequence>MHGRPGSIVEFLEDSPLGLASWLLEKFHGWSDTRGGVPIRTDRLIDNLMMYWLTGPAGSR</sequence>
<dbReference type="Gene3D" id="3.40.50.1820">
    <property type="entry name" value="alpha/beta hydrolase"/>
    <property type="match status" value="1"/>
</dbReference>
<dbReference type="RefSeq" id="WP_179965017.1">
    <property type="nucleotide sequence ID" value="NZ_AP022595.1"/>
</dbReference>
<dbReference type="AlphaFoldDB" id="A0A7I7SXH8"/>
<name>A0A7I7SXH8_9MYCO</name>
<dbReference type="InterPro" id="IPR029058">
    <property type="entry name" value="AB_hydrolase_fold"/>
</dbReference>
<reference evidence="1 2" key="1">
    <citation type="journal article" date="2019" name="Emerg. Microbes Infect.">
        <title>Comprehensive subspecies identification of 175 nontuberculous mycobacteria species based on 7547 genomic profiles.</title>
        <authorList>
            <person name="Matsumoto Y."/>
            <person name="Kinjo T."/>
            <person name="Motooka D."/>
            <person name="Nabeya D."/>
            <person name="Jung N."/>
            <person name="Uechi K."/>
            <person name="Horii T."/>
            <person name="Iida T."/>
            <person name="Fujita J."/>
            <person name="Nakamura S."/>
        </authorList>
    </citation>
    <scope>NUCLEOTIDE SEQUENCE [LARGE SCALE GENOMIC DNA]</scope>
    <source>
        <strain evidence="1 2">JCM 30395</strain>
    </source>
</reference>
<keyword evidence="2" id="KW-1185">Reference proteome</keyword>
<gene>
    <name evidence="1" type="ORF">MSAR_38510</name>
</gene>
<dbReference type="SUPFAM" id="SSF53474">
    <property type="entry name" value="alpha/beta-Hydrolases"/>
    <property type="match status" value="1"/>
</dbReference>
<evidence type="ECO:0000313" key="2">
    <source>
        <dbReference type="Proteomes" id="UP000466445"/>
    </source>
</evidence>
<accession>A0A7I7SXH8</accession>
<evidence type="ECO:0000313" key="1">
    <source>
        <dbReference type="EMBL" id="BBY60715.1"/>
    </source>
</evidence>
<dbReference type="Proteomes" id="UP000466445">
    <property type="component" value="Chromosome"/>
</dbReference>
<protein>
    <submittedName>
        <fullName evidence="1">Uncharacterized protein</fullName>
    </submittedName>
</protein>
<dbReference type="EMBL" id="AP022595">
    <property type="protein sequence ID" value="BBY60715.1"/>
    <property type="molecule type" value="Genomic_DNA"/>
</dbReference>
<proteinExistence type="predicted"/>
<dbReference type="KEGG" id="msar:MSAR_38510"/>
<organism evidence="1 2">
    <name type="scientific">Mycolicibacterium sarraceniae</name>
    <dbReference type="NCBI Taxonomy" id="1534348"/>
    <lineage>
        <taxon>Bacteria</taxon>
        <taxon>Bacillati</taxon>
        <taxon>Actinomycetota</taxon>
        <taxon>Actinomycetes</taxon>
        <taxon>Mycobacteriales</taxon>
        <taxon>Mycobacteriaceae</taxon>
        <taxon>Mycolicibacterium</taxon>
    </lineage>
</organism>